<dbReference type="Proteomes" id="UP001596492">
    <property type="component" value="Unassembled WGS sequence"/>
</dbReference>
<dbReference type="EMBL" id="JBHTBR010000002">
    <property type="protein sequence ID" value="MFC7290020.1"/>
    <property type="molecule type" value="Genomic_DNA"/>
</dbReference>
<gene>
    <name evidence="1" type="ORF">ACFQS8_00165</name>
</gene>
<evidence type="ECO:0008006" key="3">
    <source>
        <dbReference type="Google" id="ProtNLM"/>
    </source>
</evidence>
<dbReference type="RefSeq" id="WP_382164561.1">
    <property type="nucleotide sequence ID" value="NZ_JBHTBR010000002.1"/>
</dbReference>
<dbReference type="Gene3D" id="3.20.20.450">
    <property type="entry name" value="EAL domain"/>
    <property type="match status" value="1"/>
</dbReference>
<name>A0ABW2IG18_9PROT</name>
<protein>
    <recommendedName>
        <fullName evidence="3">EAL domain-containing protein</fullName>
    </recommendedName>
</protein>
<keyword evidence="2" id="KW-1185">Reference proteome</keyword>
<dbReference type="SUPFAM" id="SSF141868">
    <property type="entry name" value="EAL domain-like"/>
    <property type="match status" value="1"/>
</dbReference>
<evidence type="ECO:0000313" key="1">
    <source>
        <dbReference type="EMBL" id="MFC7290020.1"/>
    </source>
</evidence>
<comment type="caution">
    <text evidence="1">The sequence shown here is derived from an EMBL/GenBank/DDBJ whole genome shotgun (WGS) entry which is preliminary data.</text>
</comment>
<sequence length="231" mass="25154">MTLASPFKVIANDNKVAPIRESKIRFARIHDLKSGEVIGADAQTETSYEEAALFGFAAGKTNLESPAQWLGNQIERVGRLANESGMDARPISIVAPLAALTHPDAPMAAEAGARRANICLQEFRIEFPDAAIYEAEDIAPAYIESFYSRGFRVGIDARQSWKSPFGAYMSSVVEAVRLDARTISDLPRSSDRIENAYGSGAILFVENAAWQDAEDLSNQGIQYAVNPRLNG</sequence>
<proteinExistence type="predicted"/>
<reference evidence="2" key="1">
    <citation type="journal article" date="2019" name="Int. J. Syst. Evol. Microbiol.">
        <title>The Global Catalogue of Microorganisms (GCM) 10K type strain sequencing project: providing services to taxonomists for standard genome sequencing and annotation.</title>
        <authorList>
            <consortium name="The Broad Institute Genomics Platform"/>
            <consortium name="The Broad Institute Genome Sequencing Center for Infectious Disease"/>
            <person name="Wu L."/>
            <person name="Ma J."/>
        </authorList>
    </citation>
    <scope>NUCLEOTIDE SEQUENCE [LARGE SCALE GENOMIC DNA]</scope>
    <source>
        <strain evidence="2">CCUG 51308</strain>
    </source>
</reference>
<dbReference type="InterPro" id="IPR035919">
    <property type="entry name" value="EAL_sf"/>
</dbReference>
<accession>A0ABW2IG18</accession>
<organism evidence="1 2">
    <name type="scientific">Hirschia litorea</name>
    <dbReference type="NCBI Taxonomy" id="1199156"/>
    <lineage>
        <taxon>Bacteria</taxon>
        <taxon>Pseudomonadati</taxon>
        <taxon>Pseudomonadota</taxon>
        <taxon>Alphaproteobacteria</taxon>
        <taxon>Hyphomonadales</taxon>
        <taxon>Hyphomonadaceae</taxon>
        <taxon>Hirschia</taxon>
    </lineage>
</organism>
<evidence type="ECO:0000313" key="2">
    <source>
        <dbReference type="Proteomes" id="UP001596492"/>
    </source>
</evidence>